<dbReference type="SUPFAM" id="SSF82199">
    <property type="entry name" value="SET domain"/>
    <property type="match status" value="1"/>
</dbReference>
<keyword evidence="2" id="KW-1185">Reference proteome</keyword>
<dbReference type="Gene3D" id="3.90.1410.10">
    <property type="entry name" value="set domain protein methyltransferase, domain 1"/>
    <property type="match status" value="1"/>
</dbReference>
<evidence type="ECO:0000313" key="1">
    <source>
        <dbReference type="EMBL" id="KAL3765919.1"/>
    </source>
</evidence>
<dbReference type="AlphaFoldDB" id="A0ABD3MPJ2"/>
<dbReference type="PANTHER" id="PTHR13271:SF155">
    <property type="entry name" value="SET DOMAIN-CONTAINING PROTEIN"/>
    <property type="match status" value="1"/>
</dbReference>
<dbReference type="Proteomes" id="UP001530315">
    <property type="component" value="Unassembled WGS sequence"/>
</dbReference>
<dbReference type="InterPro" id="IPR050600">
    <property type="entry name" value="SETD3_SETD6_MTase"/>
</dbReference>
<dbReference type="CDD" id="cd10527">
    <property type="entry name" value="SET_LSMT"/>
    <property type="match status" value="1"/>
</dbReference>
<protein>
    <recommendedName>
        <fullName evidence="3">SET domain-containing protein</fullName>
    </recommendedName>
</protein>
<dbReference type="EMBL" id="JALLAZ020001740">
    <property type="protein sequence ID" value="KAL3765919.1"/>
    <property type="molecule type" value="Genomic_DNA"/>
</dbReference>
<dbReference type="PANTHER" id="PTHR13271">
    <property type="entry name" value="UNCHARACTERIZED PUTATIVE METHYLTRANSFERASE"/>
    <property type="match status" value="1"/>
</dbReference>
<organism evidence="1 2">
    <name type="scientific">Stephanodiscus triporus</name>
    <dbReference type="NCBI Taxonomy" id="2934178"/>
    <lineage>
        <taxon>Eukaryota</taxon>
        <taxon>Sar</taxon>
        <taxon>Stramenopiles</taxon>
        <taxon>Ochrophyta</taxon>
        <taxon>Bacillariophyta</taxon>
        <taxon>Coscinodiscophyceae</taxon>
        <taxon>Thalassiosirophycidae</taxon>
        <taxon>Stephanodiscales</taxon>
        <taxon>Stephanodiscaceae</taxon>
        <taxon>Stephanodiscus</taxon>
    </lineage>
</organism>
<comment type="caution">
    <text evidence="1">The sequence shown here is derived from an EMBL/GenBank/DDBJ whole genome shotgun (WGS) entry which is preliminary data.</text>
</comment>
<accession>A0ABD3MPJ2</accession>
<evidence type="ECO:0008006" key="3">
    <source>
        <dbReference type="Google" id="ProtNLM"/>
    </source>
</evidence>
<sequence length="608" mass="68195">MPPPRKRKTKIAKAHQSAQPHERRLEARLGLLSVAFAALGVALAYRWASTTRSDDGTTLSSEAMLAMVRRSASFDLASDGKRTLSATANIPAGTVLMEIPRELMIWDLDACRDDFVRKELFRAPLMRGDSLDPTSKRSALLSAYLALLRNKAVPATSRLQSSVVLALPSYHEYASYHPVLTNLTQIEITLGEHSPAFQRLVQTRDSLNREYDSFASTSTKFAHRVSLEDYLSSGIAVQSRAFEIPNTKSDVDMEERSFYQQTLGIDFSSGVVSIEPVNDWMNSHANNNVKVGGYDVKKRSSQAWSTKAIPKGQELINSYGEQFDYVLFSQYGYVPPDGTGSSIAWLFVYHDISLMGGFAVGSVASHSLPSLDGLVPYLQMDYGYVDCIRKESQPDAFELKRLKLLYLQQIATDRDWWVLPLPPRTSTGDTPVSTTEISRDYKVPSFGPDVYEYLDANALRISLPCRLITLTGGDLEDVSALLKQDLKTLKESPMPLQTPVLRLEELEVPIDWMIRTIHCMRTLSSTQLRKYKMSVKDQENHVMTLAENGTWNTLEWYVAHMKLEEMQSLEAISNWALDALESIADFEGVSLDVRSEPCPERYSLELIG</sequence>
<proteinExistence type="predicted"/>
<evidence type="ECO:0000313" key="2">
    <source>
        <dbReference type="Proteomes" id="UP001530315"/>
    </source>
</evidence>
<name>A0ABD3MPJ2_9STRA</name>
<reference evidence="1 2" key="1">
    <citation type="submission" date="2024-10" db="EMBL/GenBank/DDBJ databases">
        <title>Updated reference genomes for cyclostephanoid diatoms.</title>
        <authorList>
            <person name="Roberts W.R."/>
            <person name="Alverson A.J."/>
        </authorList>
    </citation>
    <scope>NUCLEOTIDE SEQUENCE [LARGE SCALE GENOMIC DNA]</scope>
    <source>
        <strain evidence="1 2">AJA276-08</strain>
    </source>
</reference>
<gene>
    <name evidence="1" type="ORF">ACHAW5_003887</name>
</gene>
<dbReference type="InterPro" id="IPR046341">
    <property type="entry name" value="SET_dom_sf"/>
</dbReference>